<dbReference type="PANTHER" id="PTHR43537">
    <property type="entry name" value="TRANSCRIPTIONAL REGULATOR, GNTR FAMILY"/>
    <property type="match status" value="1"/>
</dbReference>
<dbReference type="Proteomes" id="UP001595989">
    <property type="component" value="Unassembled WGS sequence"/>
</dbReference>
<sequence length="226" mass="26288">MDINIKKSSLKYQIAEGIKKEIFRAKLNPGDKVTESDIAKKLEVSRGPVREAMQLLVMEGLLVSVTYKETRVSSITTEEVTELLIPMRINMEIFALKKAYFTWNEQHFEKFDELVNQMKRATMFNDMPLFNEVDIQFHELIIVSSNMNNLVHLWEGILNRIRLHFVHQNSLSLDLQKFTDEHEKLLNTFKTGDLDTAVQGLKDHIIKTNIPRVELLPDQENESSEE</sequence>
<accession>A0ABV9DKK1</accession>
<dbReference type="PANTHER" id="PTHR43537:SF24">
    <property type="entry name" value="GLUCONATE OPERON TRANSCRIPTIONAL REPRESSOR"/>
    <property type="match status" value="1"/>
</dbReference>
<evidence type="ECO:0000256" key="3">
    <source>
        <dbReference type="ARBA" id="ARBA00023163"/>
    </source>
</evidence>
<dbReference type="RefSeq" id="WP_390297282.1">
    <property type="nucleotide sequence ID" value="NZ_JBHSFU010000007.1"/>
</dbReference>
<dbReference type="Gene3D" id="1.20.120.530">
    <property type="entry name" value="GntR ligand-binding domain-like"/>
    <property type="match status" value="1"/>
</dbReference>
<feature type="domain" description="HTH gntR-type" evidence="4">
    <location>
        <begin position="8"/>
        <end position="75"/>
    </location>
</feature>
<dbReference type="SMART" id="SM00895">
    <property type="entry name" value="FCD"/>
    <property type="match status" value="1"/>
</dbReference>
<dbReference type="PRINTS" id="PR00035">
    <property type="entry name" value="HTHGNTR"/>
</dbReference>
<evidence type="ECO:0000256" key="2">
    <source>
        <dbReference type="ARBA" id="ARBA00023125"/>
    </source>
</evidence>
<dbReference type="SMART" id="SM00345">
    <property type="entry name" value="HTH_GNTR"/>
    <property type="match status" value="1"/>
</dbReference>
<dbReference type="Pfam" id="PF07729">
    <property type="entry name" value="FCD"/>
    <property type="match status" value="1"/>
</dbReference>
<evidence type="ECO:0000259" key="4">
    <source>
        <dbReference type="PROSITE" id="PS50949"/>
    </source>
</evidence>
<dbReference type="SUPFAM" id="SSF46785">
    <property type="entry name" value="Winged helix' DNA-binding domain"/>
    <property type="match status" value="1"/>
</dbReference>
<keyword evidence="1" id="KW-0805">Transcription regulation</keyword>
<dbReference type="InterPro" id="IPR008920">
    <property type="entry name" value="TF_FadR/GntR_C"/>
</dbReference>
<dbReference type="InterPro" id="IPR036390">
    <property type="entry name" value="WH_DNA-bd_sf"/>
</dbReference>
<dbReference type="EMBL" id="JBHSFU010000007">
    <property type="protein sequence ID" value="MFC4559345.1"/>
    <property type="molecule type" value="Genomic_DNA"/>
</dbReference>
<dbReference type="Pfam" id="PF00392">
    <property type="entry name" value="GntR"/>
    <property type="match status" value="1"/>
</dbReference>
<proteinExistence type="predicted"/>
<evidence type="ECO:0000313" key="5">
    <source>
        <dbReference type="EMBL" id="MFC4559345.1"/>
    </source>
</evidence>
<keyword evidence="3" id="KW-0804">Transcription</keyword>
<dbReference type="Gene3D" id="1.10.10.10">
    <property type="entry name" value="Winged helix-like DNA-binding domain superfamily/Winged helix DNA-binding domain"/>
    <property type="match status" value="1"/>
</dbReference>
<dbReference type="InterPro" id="IPR036388">
    <property type="entry name" value="WH-like_DNA-bd_sf"/>
</dbReference>
<reference evidence="6" key="1">
    <citation type="journal article" date="2019" name="Int. J. Syst. Evol. Microbiol.">
        <title>The Global Catalogue of Microorganisms (GCM) 10K type strain sequencing project: providing services to taxonomists for standard genome sequencing and annotation.</title>
        <authorList>
            <consortium name="The Broad Institute Genomics Platform"/>
            <consortium name="The Broad Institute Genome Sequencing Center for Infectious Disease"/>
            <person name="Wu L."/>
            <person name="Ma J."/>
        </authorList>
    </citation>
    <scope>NUCLEOTIDE SEQUENCE [LARGE SCALE GENOMIC DNA]</scope>
    <source>
        <strain evidence="6">CGMCC 4.7426</strain>
    </source>
</reference>
<name>A0ABV9DKK1_9BACI</name>
<keyword evidence="6" id="KW-1185">Reference proteome</keyword>
<dbReference type="PROSITE" id="PS50949">
    <property type="entry name" value="HTH_GNTR"/>
    <property type="match status" value="1"/>
</dbReference>
<evidence type="ECO:0000313" key="6">
    <source>
        <dbReference type="Proteomes" id="UP001595989"/>
    </source>
</evidence>
<protein>
    <submittedName>
        <fullName evidence="5">GntR family transcriptional regulator</fullName>
    </submittedName>
</protein>
<gene>
    <name evidence="5" type="ORF">ACFO3D_14185</name>
</gene>
<evidence type="ECO:0000256" key="1">
    <source>
        <dbReference type="ARBA" id="ARBA00023015"/>
    </source>
</evidence>
<dbReference type="InterPro" id="IPR011711">
    <property type="entry name" value="GntR_C"/>
</dbReference>
<keyword evidence="2" id="KW-0238">DNA-binding</keyword>
<dbReference type="CDD" id="cd07377">
    <property type="entry name" value="WHTH_GntR"/>
    <property type="match status" value="1"/>
</dbReference>
<dbReference type="SUPFAM" id="SSF48008">
    <property type="entry name" value="GntR ligand-binding domain-like"/>
    <property type="match status" value="1"/>
</dbReference>
<organism evidence="5 6">
    <name type="scientific">Virgibacillus kekensis</name>
    <dbReference type="NCBI Taxonomy" id="202261"/>
    <lineage>
        <taxon>Bacteria</taxon>
        <taxon>Bacillati</taxon>
        <taxon>Bacillota</taxon>
        <taxon>Bacilli</taxon>
        <taxon>Bacillales</taxon>
        <taxon>Bacillaceae</taxon>
        <taxon>Virgibacillus</taxon>
    </lineage>
</organism>
<comment type="caution">
    <text evidence="5">The sequence shown here is derived from an EMBL/GenBank/DDBJ whole genome shotgun (WGS) entry which is preliminary data.</text>
</comment>
<dbReference type="InterPro" id="IPR000524">
    <property type="entry name" value="Tscrpt_reg_HTH_GntR"/>
</dbReference>